<dbReference type="AlphaFoldDB" id="A0A6J7BQ82"/>
<reference evidence="1" key="1">
    <citation type="submission" date="2020-05" db="EMBL/GenBank/DDBJ databases">
        <authorList>
            <person name="Chiriac C."/>
            <person name="Salcher M."/>
            <person name="Ghai R."/>
            <person name="Kavagutti S V."/>
        </authorList>
    </citation>
    <scope>NUCLEOTIDE SEQUENCE</scope>
</reference>
<sequence>MKYEPISHHNNTEIAWLMMPFGVKHEDTNWELIDIVQATMSTLSKSDQDALSGIFYERKTYQELASDIGIKAKSHAWRKVNSATQNLKKALLKNQDFIDMMGEKYEL</sequence>
<organism evidence="1">
    <name type="scientific">freshwater metagenome</name>
    <dbReference type="NCBI Taxonomy" id="449393"/>
    <lineage>
        <taxon>unclassified sequences</taxon>
        <taxon>metagenomes</taxon>
        <taxon>ecological metagenomes</taxon>
    </lineage>
</organism>
<dbReference type="InterPro" id="IPR013324">
    <property type="entry name" value="RNA_pol_sigma_r3/r4-like"/>
</dbReference>
<evidence type="ECO:0000313" key="1">
    <source>
        <dbReference type="EMBL" id="CAB4847580.1"/>
    </source>
</evidence>
<dbReference type="SUPFAM" id="SSF88659">
    <property type="entry name" value="Sigma3 and sigma4 domains of RNA polymerase sigma factors"/>
    <property type="match status" value="1"/>
</dbReference>
<name>A0A6J7BQ82_9ZZZZ</name>
<gene>
    <name evidence="1" type="ORF">UFOPK3278_00626</name>
</gene>
<proteinExistence type="predicted"/>
<accession>A0A6J7BQ82</accession>
<dbReference type="EMBL" id="CAFBIX010000019">
    <property type="protein sequence ID" value="CAB4847580.1"/>
    <property type="molecule type" value="Genomic_DNA"/>
</dbReference>
<protein>
    <submittedName>
        <fullName evidence="1">Unannotated protein</fullName>
    </submittedName>
</protein>